<protein>
    <submittedName>
        <fullName evidence="3">Uncharacterized protein</fullName>
    </submittedName>
</protein>
<keyword evidence="2" id="KW-0472">Membrane</keyword>
<keyword evidence="4" id="KW-1185">Reference proteome</keyword>
<evidence type="ECO:0000313" key="3">
    <source>
        <dbReference type="EMBL" id="QIN82808.1"/>
    </source>
</evidence>
<feature type="compositionally biased region" description="Basic and acidic residues" evidence="1">
    <location>
        <begin position="147"/>
        <end position="159"/>
    </location>
</feature>
<feature type="transmembrane region" description="Helical" evidence="2">
    <location>
        <begin position="28"/>
        <end position="48"/>
    </location>
</feature>
<feature type="transmembrane region" description="Helical" evidence="2">
    <location>
        <begin position="54"/>
        <end position="75"/>
    </location>
</feature>
<reference evidence="3 4" key="1">
    <citation type="submission" date="2019-10" db="EMBL/GenBank/DDBJ databases">
        <title>Rubrobacter sp nov SCSIO 52090 isolated from a deep-sea sediment in the South China Sea.</title>
        <authorList>
            <person name="Chen R.W."/>
        </authorList>
    </citation>
    <scope>NUCLEOTIDE SEQUENCE [LARGE SCALE GENOMIC DNA]</scope>
    <source>
        <strain evidence="3 4">SCSIO 52909</strain>
    </source>
</reference>
<accession>A0A6G8Q8Q6</accession>
<feature type="region of interest" description="Disordered" evidence="1">
    <location>
        <begin position="113"/>
        <end position="159"/>
    </location>
</feature>
<dbReference type="EMBL" id="CP045119">
    <property type="protein sequence ID" value="QIN82808.1"/>
    <property type="molecule type" value="Genomic_DNA"/>
</dbReference>
<organism evidence="3 4">
    <name type="scientific">Rubrobacter tropicus</name>
    <dbReference type="NCBI Taxonomy" id="2653851"/>
    <lineage>
        <taxon>Bacteria</taxon>
        <taxon>Bacillati</taxon>
        <taxon>Actinomycetota</taxon>
        <taxon>Rubrobacteria</taxon>
        <taxon>Rubrobacterales</taxon>
        <taxon>Rubrobacteraceae</taxon>
        <taxon>Rubrobacter</taxon>
    </lineage>
</organism>
<keyword evidence="2" id="KW-0812">Transmembrane</keyword>
<evidence type="ECO:0000256" key="1">
    <source>
        <dbReference type="SAM" id="MobiDB-lite"/>
    </source>
</evidence>
<gene>
    <name evidence="3" type="ORF">GBA63_09200</name>
</gene>
<feature type="compositionally biased region" description="Basic and acidic residues" evidence="1">
    <location>
        <begin position="113"/>
        <end position="137"/>
    </location>
</feature>
<keyword evidence="2" id="KW-1133">Transmembrane helix</keyword>
<evidence type="ECO:0000313" key="4">
    <source>
        <dbReference type="Proteomes" id="UP000501452"/>
    </source>
</evidence>
<dbReference type="KEGG" id="rub:GBA63_09200"/>
<sequence>MLEQLRRFWFWLSAQDPALNLDQRMARWVNSAAMAGFAVTGGTWIVGWAFDLPWFVGLLIGLVVWVVALNAFVSLGRRRHNRQMAALTGGRGILRMPTSEKFDELRQEVQEMKADLRQSEQERERLEAEKEARKDDTNSPVSQQEQPGREELKRDSRQMADDLRRFLKDNSGRSESEVMELYRDRLLYKVAALLEELEEQGLYPPEKLESFEISANAYPRSPMAIEHLAATLGTLGHRR</sequence>
<evidence type="ECO:0000256" key="2">
    <source>
        <dbReference type="SAM" id="Phobius"/>
    </source>
</evidence>
<dbReference type="RefSeq" id="WP_166175512.1">
    <property type="nucleotide sequence ID" value="NZ_CP045119.1"/>
</dbReference>
<dbReference type="Proteomes" id="UP000501452">
    <property type="component" value="Chromosome"/>
</dbReference>
<proteinExistence type="predicted"/>
<dbReference type="AlphaFoldDB" id="A0A6G8Q8Q6"/>
<name>A0A6G8Q8Q6_9ACTN</name>